<feature type="compositionally biased region" description="Polar residues" evidence="4">
    <location>
        <begin position="708"/>
        <end position="721"/>
    </location>
</feature>
<feature type="repeat" description="WD" evidence="3">
    <location>
        <begin position="169"/>
        <end position="211"/>
    </location>
</feature>
<dbReference type="InterPro" id="IPR019775">
    <property type="entry name" value="WD40_repeat_CS"/>
</dbReference>
<evidence type="ECO:0000256" key="3">
    <source>
        <dbReference type="PROSITE-ProRule" id="PRU00221"/>
    </source>
</evidence>
<organism evidence="5 6">
    <name type="scientific">Ceratodon purpureus</name>
    <name type="common">Fire moss</name>
    <name type="synonym">Dicranum purpureum</name>
    <dbReference type="NCBI Taxonomy" id="3225"/>
    <lineage>
        <taxon>Eukaryota</taxon>
        <taxon>Viridiplantae</taxon>
        <taxon>Streptophyta</taxon>
        <taxon>Embryophyta</taxon>
        <taxon>Bryophyta</taxon>
        <taxon>Bryophytina</taxon>
        <taxon>Bryopsida</taxon>
        <taxon>Dicranidae</taxon>
        <taxon>Pseudoditrichales</taxon>
        <taxon>Ditrichaceae</taxon>
        <taxon>Ceratodon</taxon>
    </lineage>
</organism>
<gene>
    <name evidence="5" type="ORF">KC19_4G004600</name>
</gene>
<keyword evidence="6" id="KW-1185">Reference proteome</keyword>
<sequence>MAQGTSLLAACGGETVKLFDVSIETGDPCTFQYTPSPGYQVNCARWNHTNLVVASAGEDCKISLWMKNGQTLGVVPQPGGEADDNIDESILGICFSSKGSRYLGSGGTGKIVRVWDLQRRRCIKWLKGHTDTITGVMYNCRDEHLASISMKGDLIIHNLASGTRAAELKDPHNQVLRVMEYSRLSRHLLLTAGDDGTVHLWDTTSRTPKLSWLKQHSAPTTGLCFSPTTDKMIVSAGLDKKLYIYDPGVKKPVYCVPYEAPFASLAFRDDGNTLAAGTNSGRVVFYDVRGRPQPFTILRAYSASEAVTSLSWQRSNPITVKDTKSGEFALLGDSNEESVIMPDPLPAGTRGRTTTAAPLTKPSSRTSSFSNQEPSSVAGGPSVNSRPKSAGGDVTPHSSMRAWGNGPISRLQTPRINSFNSGIDDMEVFSPLVDVQPITPSITGYWDGGGAGDEFNRDMAALGADSRKTTWATPSVRRFPNIEDAKEDIRDSRDLSVPRRSSLGTRQDDSQGRMSIGSPTTVTPPPGLFSKLDRSPSVTPPEAWGGEPLERGGLRQPTMSRFASTTGLSSSRFDSLAAPVSGSVADSKQSSSAKGDIPLLRSLDQDSSLPLTNGVANQPAMVPASDFEAATIAANRKLLSYEARDLNSSFSRSLPGSLPGSAGDAGSPKHRKSVLERREDRGGVSGSFDGKKDLENGYALRSDAAASTGATPPGSNGSVQRAQMPLDHQQQQQGTGATGFALQLVQRGLEESLGAVQQAIHEEVQNLHLELLRQFHIQQMEMGSMRDSFLAKQAELVDDIKTLRRENQQLRDLY</sequence>
<feature type="compositionally biased region" description="Basic and acidic residues" evidence="4">
    <location>
        <begin position="673"/>
        <end position="682"/>
    </location>
</feature>
<dbReference type="PROSITE" id="PS50082">
    <property type="entry name" value="WD_REPEATS_2"/>
    <property type="match status" value="1"/>
</dbReference>
<feature type="region of interest" description="Disordered" evidence="4">
    <location>
        <begin position="339"/>
        <end position="409"/>
    </location>
</feature>
<dbReference type="GO" id="GO:0010968">
    <property type="term" value="P:regulation of microtubule nucleation"/>
    <property type="evidence" value="ECO:0007669"/>
    <property type="project" value="InterPro"/>
</dbReference>
<comment type="caution">
    <text evidence="5">The sequence shown here is derived from an EMBL/GenBank/DDBJ whole genome shotgun (WGS) entry which is preliminary data.</text>
</comment>
<dbReference type="AlphaFoldDB" id="A0A8T0I6Z3"/>
<keyword evidence="1 3" id="KW-0853">WD repeat</keyword>
<evidence type="ECO:0008006" key="7">
    <source>
        <dbReference type="Google" id="ProtNLM"/>
    </source>
</evidence>
<dbReference type="FunFam" id="2.130.10.10:FF:000344">
    <property type="entry name" value="Protein NEDD1"/>
    <property type="match status" value="1"/>
</dbReference>
<evidence type="ECO:0000313" key="5">
    <source>
        <dbReference type="EMBL" id="KAG0578193.1"/>
    </source>
</evidence>
<dbReference type="Proteomes" id="UP000822688">
    <property type="component" value="Chromosome 4"/>
</dbReference>
<dbReference type="SMART" id="SM00320">
    <property type="entry name" value="WD40"/>
    <property type="match status" value="6"/>
</dbReference>
<dbReference type="GO" id="GO:0032467">
    <property type="term" value="P:positive regulation of cytokinesis"/>
    <property type="evidence" value="ECO:0007669"/>
    <property type="project" value="TreeGrafter"/>
</dbReference>
<dbReference type="GO" id="GO:0000919">
    <property type="term" value="P:cell plate assembly"/>
    <property type="evidence" value="ECO:0007669"/>
    <property type="project" value="TreeGrafter"/>
</dbReference>
<name>A0A8T0I6Z3_CERPU</name>
<dbReference type="GO" id="GO:0060236">
    <property type="term" value="P:regulation of mitotic spindle organization"/>
    <property type="evidence" value="ECO:0007669"/>
    <property type="project" value="TreeGrafter"/>
</dbReference>
<evidence type="ECO:0000256" key="4">
    <source>
        <dbReference type="SAM" id="MobiDB-lite"/>
    </source>
</evidence>
<dbReference type="GO" id="GO:0005828">
    <property type="term" value="C:kinetochore microtubule"/>
    <property type="evidence" value="ECO:0007669"/>
    <property type="project" value="TreeGrafter"/>
</dbReference>
<accession>A0A8T0I6Z3</accession>
<dbReference type="InterPro" id="IPR001680">
    <property type="entry name" value="WD40_rpt"/>
</dbReference>
<dbReference type="InterPro" id="IPR036322">
    <property type="entry name" value="WD40_repeat_dom_sf"/>
</dbReference>
<dbReference type="GO" id="GO:0140496">
    <property type="term" value="F:gamma-tubulin complex binding"/>
    <property type="evidence" value="ECO:0007669"/>
    <property type="project" value="InterPro"/>
</dbReference>
<dbReference type="InterPro" id="IPR044621">
    <property type="entry name" value="NEDD1"/>
</dbReference>
<feature type="compositionally biased region" description="Low complexity" evidence="4">
    <location>
        <begin position="346"/>
        <end position="360"/>
    </location>
</feature>
<dbReference type="GO" id="GO:2000694">
    <property type="term" value="P:regulation of phragmoplast microtubule organization"/>
    <property type="evidence" value="ECO:0007669"/>
    <property type="project" value="TreeGrafter"/>
</dbReference>
<dbReference type="PANTHER" id="PTHR45096">
    <property type="entry name" value="PROTEIN NEDD1"/>
    <property type="match status" value="1"/>
</dbReference>
<dbReference type="PANTHER" id="PTHR45096:SF1">
    <property type="entry name" value="PROTEIN NEDD1"/>
    <property type="match status" value="1"/>
</dbReference>
<protein>
    <recommendedName>
        <fullName evidence="7">Protein NEDD1</fullName>
    </recommendedName>
</protein>
<feature type="compositionally biased region" description="Polar residues" evidence="4">
    <location>
        <begin position="557"/>
        <end position="568"/>
    </location>
</feature>
<feature type="region of interest" description="Disordered" evidence="4">
    <location>
        <begin position="489"/>
        <end position="568"/>
    </location>
</feature>
<dbReference type="SUPFAM" id="SSF50978">
    <property type="entry name" value="WD40 repeat-like"/>
    <property type="match status" value="1"/>
</dbReference>
<dbReference type="PROSITE" id="PS00678">
    <property type="entry name" value="WD_REPEATS_1"/>
    <property type="match status" value="1"/>
</dbReference>
<evidence type="ECO:0000313" key="6">
    <source>
        <dbReference type="Proteomes" id="UP000822688"/>
    </source>
</evidence>
<evidence type="ECO:0000256" key="1">
    <source>
        <dbReference type="ARBA" id="ARBA00022574"/>
    </source>
</evidence>
<feature type="region of interest" description="Disordered" evidence="4">
    <location>
        <begin position="650"/>
        <end position="735"/>
    </location>
</feature>
<reference evidence="5" key="1">
    <citation type="submission" date="2020-06" db="EMBL/GenBank/DDBJ databases">
        <title>WGS assembly of Ceratodon purpureus strain R40.</title>
        <authorList>
            <person name="Carey S.B."/>
            <person name="Jenkins J."/>
            <person name="Shu S."/>
            <person name="Lovell J.T."/>
            <person name="Sreedasyam A."/>
            <person name="Maumus F."/>
            <person name="Tiley G.P."/>
            <person name="Fernandez-Pozo N."/>
            <person name="Barry K."/>
            <person name="Chen C."/>
            <person name="Wang M."/>
            <person name="Lipzen A."/>
            <person name="Daum C."/>
            <person name="Saski C.A."/>
            <person name="Payton A.C."/>
            <person name="Mcbreen J.C."/>
            <person name="Conrad R.E."/>
            <person name="Kollar L.M."/>
            <person name="Olsson S."/>
            <person name="Huttunen S."/>
            <person name="Landis J.B."/>
            <person name="Wickett N.J."/>
            <person name="Johnson M.G."/>
            <person name="Rensing S.A."/>
            <person name="Grimwood J."/>
            <person name="Schmutz J."/>
            <person name="Mcdaniel S.F."/>
        </authorList>
    </citation>
    <scope>NUCLEOTIDE SEQUENCE</scope>
    <source>
        <strain evidence="5">R40</strain>
    </source>
</reference>
<dbReference type="InterPro" id="IPR015943">
    <property type="entry name" value="WD40/YVTN_repeat-like_dom_sf"/>
</dbReference>
<dbReference type="EMBL" id="CM026424">
    <property type="protein sequence ID" value="KAG0578193.1"/>
    <property type="molecule type" value="Genomic_DNA"/>
</dbReference>
<keyword evidence="2" id="KW-0677">Repeat</keyword>
<proteinExistence type="predicted"/>
<feature type="compositionally biased region" description="Polar residues" evidence="4">
    <location>
        <begin position="361"/>
        <end position="375"/>
    </location>
</feature>
<dbReference type="FunFam" id="2.130.10.10:FF:001475">
    <property type="entry name" value="Predicted protein"/>
    <property type="match status" value="1"/>
</dbReference>
<dbReference type="Pfam" id="PF00400">
    <property type="entry name" value="WD40"/>
    <property type="match status" value="3"/>
</dbReference>
<dbReference type="Gene3D" id="2.130.10.10">
    <property type="entry name" value="YVTN repeat-like/Quinoprotein amine dehydrogenase"/>
    <property type="match status" value="2"/>
</dbReference>
<evidence type="ECO:0000256" key="2">
    <source>
        <dbReference type="ARBA" id="ARBA00022737"/>
    </source>
</evidence>